<comment type="subcellular location">
    <subcellularLocation>
        <location evidence="1">Membrane</location>
        <topology evidence="1">Multi-pass membrane protein</topology>
    </subcellularLocation>
</comment>
<keyword evidence="7" id="KW-1185">Reference proteome</keyword>
<keyword evidence="2 5" id="KW-0812">Transmembrane</keyword>
<dbReference type="PANTHER" id="PTHR11706:SF3">
    <property type="entry name" value="METAL ION TRANSPORT PROTEIN"/>
    <property type="match status" value="1"/>
</dbReference>
<protein>
    <submittedName>
        <fullName evidence="6">NRAMP family divalent metal transporter</fullName>
    </submittedName>
</protein>
<feature type="transmembrane region" description="Helical" evidence="5">
    <location>
        <begin position="234"/>
        <end position="256"/>
    </location>
</feature>
<dbReference type="EMBL" id="JBHTJL010000009">
    <property type="protein sequence ID" value="MFD1063213.1"/>
    <property type="molecule type" value="Genomic_DNA"/>
</dbReference>
<feature type="transmembrane region" description="Helical" evidence="5">
    <location>
        <begin position="284"/>
        <end position="307"/>
    </location>
</feature>
<feature type="transmembrane region" description="Helical" evidence="5">
    <location>
        <begin position="77"/>
        <end position="100"/>
    </location>
</feature>
<keyword evidence="3 5" id="KW-1133">Transmembrane helix</keyword>
<sequence>MLANLKKLGPGLLFAGAAIGVSHLVQSTRAGADFGFGLVWALLLVNVFKYPFFRFGPQYAIATKESLIDGYKRLGKWVFVIYFLLTFATMFTIQTAVTIVTASLTSYVIFEFQSVEIGNFILNSVQIWTIIILLFSAAILIIGRYKLLDRLMKIIIITLTISTLISVFASGINTEQPFDFTQIFPDQSKWVFLIAFMGWMPAPMDISVWHSVWSLEKQRETEMLDVKSSIFDFNIGYVTTLILGLGFLTLGALVIYNSDETLQTSAAGFSAQLIQMYTSSLGNWAYSIIGIAAITTMFSTTLTTFDGSPRVLERTTALLSNFKIERSYNFWLCVLFLGTIGIFFFLSSNLGTLVEVATILSFLTAPFYAIANYKLISAKHVPREHRPKRNIHILSWLGIVFLIGFGVWFVTTL</sequence>
<dbReference type="Proteomes" id="UP001597013">
    <property type="component" value="Unassembled WGS sequence"/>
</dbReference>
<feature type="transmembrane region" description="Helical" evidence="5">
    <location>
        <begin position="391"/>
        <end position="410"/>
    </location>
</feature>
<feature type="transmembrane region" description="Helical" evidence="5">
    <location>
        <begin position="154"/>
        <end position="172"/>
    </location>
</feature>
<accession>A0ABW3N690</accession>
<dbReference type="PANTHER" id="PTHR11706">
    <property type="entry name" value="SOLUTE CARRIER PROTEIN FAMILY 11 MEMBER"/>
    <property type="match status" value="1"/>
</dbReference>
<name>A0ABW3N690_9FLAO</name>
<feature type="transmembrane region" description="Helical" evidence="5">
    <location>
        <begin position="37"/>
        <end position="56"/>
    </location>
</feature>
<gene>
    <name evidence="6" type="ORF">ACFQ1Q_08130</name>
</gene>
<evidence type="ECO:0000256" key="4">
    <source>
        <dbReference type="ARBA" id="ARBA00023136"/>
    </source>
</evidence>
<evidence type="ECO:0000256" key="5">
    <source>
        <dbReference type="SAM" id="Phobius"/>
    </source>
</evidence>
<organism evidence="6 7">
    <name type="scientific">Winogradskyella litorisediminis</name>
    <dbReference type="NCBI Taxonomy" id="1156618"/>
    <lineage>
        <taxon>Bacteria</taxon>
        <taxon>Pseudomonadati</taxon>
        <taxon>Bacteroidota</taxon>
        <taxon>Flavobacteriia</taxon>
        <taxon>Flavobacteriales</taxon>
        <taxon>Flavobacteriaceae</taxon>
        <taxon>Winogradskyella</taxon>
    </lineage>
</organism>
<dbReference type="Pfam" id="PF01566">
    <property type="entry name" value="Nramp"/>
    <property type="match status" value="1"/>
</dbReference>
<proteinExistence type="predicted"/>
<dbReference type="RefSeq" id="WP_386129765.1">
    <property type="nucleotide sequence ID" value="NZ_JBHTJL010000009.1"/>
</dbReference>
<dbReference type="InterPro" id="IPR001046">
    <property type="entry name" value="NRAMP_fam"/>
</dbReference>
<feature type="transmembrane region" description="Helical" evidence="5">
    <location>
        <begin position="120"/>
        <end position="142"/>
    </location>
</feature>
<evidence type="ECO:0000256" key="2">
    <source>
        <dbReference type="ARBA" id="ARBA00022692"/>
    </source>
</evidence>
<evidence type="ECO:0000256" key="3">
    <source>
        <dbReference type="ARBA" id="ARBA00022989"/>
    </source>
</evidence>
<evidence type="ECO:0000313" key="7">
    <source>
        <dbReference type="Proteomes" id="UP001597013"/>
    </source>
</evidence>
<comment type="caution">
    <text evidence="6">The sequence shown here is derived from an EMBL/GenBank/DDBJ whole genome shotgun (WGS) entry which is preliminary data.</text>
</comment>
<evidence type="ECO:0000256" key="1">
    <source>
        <dbReference type="ARBA" id="ARBA00004141"/>
    </source>
</evidence>
<feature type="transmembrane region" description="Helical" evidence="5">
    <location>
        <begin position="192"/>
        <end position="213"/>
    </location>
</feature>
<reference evidence="7" key="1">
    <citation type="journal article" date="2019" name="Int. J. Syst. Evol. Microbiol.">
        <title>The Global Catalogue of Microorganisms (GCM) 10K type strain sequencing project: providing services to taxonomists for standard genome sequencing and annotation.</title>
        <authorList>
            <consortium name="The Broad Institute Genomics Platform"/>
            <consortium name="The Broad Institute Genome Sequencing Center for Infectious Disease"/>
            <person name="Wu L."/>
            <person name="Ma J."/>
        </authorList>
    </citation>
    <scope>NUCLEOTIDE SEQUENCE [LARGE SCALE GENOMIC DNA]</scope>
    <source>
        <strain evidence="7">CCUG 62215</strain>
    </source>
</reference>
<feature type="transmembrane region" description="Helical" evidence="5">
    <location>
        <begin position="328"/>
        <end position="346"/>
    </location>
</feature>
<dbReference type="Gene3D" id="1.20.1740.10">
    <property type="entry name" value="Amino acid/polyamine transporter I"/>
    <property type="match status" value="1"/>
</dbReference>
<keyword evidence="4 5" id="KW-0472">Membrane</keyword>
<evidence type="ECO:0000313" key="6">
    <source>
        <dbReference type="EMBL" id="MFD1063213.1"/>
    </source>
</evidence>
<feature type="transmembrane region" description="Helical" evidence="5">
    <location>
        <begin position="352"/>
        <end position="371"/>
    </location>
</feature>